<dbReference type="RefSeq" id="WP_305169105.1">
    <property type="nucleotide sequence ID" value="NZ_JAUUUU010000001.1"/>
</dbReference>
<evidence type="ECO:0000256" key="9">
    <source>
        <dbReference type="ARBA" id="ARBA00022801"/>
    </source>
</evidence>
<dbReference type="PANTHER" id="PTHR42944:SF1">
    <property type="entry name" value="ADENINE DNA GLYCOSYLASE"/>
    <property type="match status" value="1"/>
</dbReference>
<dbReference type="Pfam" id="PF00730">
    <property type="entry name" value="HhH-GPD"/>
    <property type="match status" value="1"/>
</dbReference>
<gene>
    <name evidence="16" type="primary">mutY</name>
    <name evidence="16" type="ORF">Q8A57_01240</name>
</gene>
<accession>A0AAW8B0N6</accession>
<dbReference type="InterPro" id="IPR003265">
    <property type="entry name" value="HhH-GPD_domain"/>
</dbReference>
<dbReference type="SUPFAM" id="SSF55811">
    <property type="entry name" value="Nudix"/>
    <property type="match status" value="1"/>
</dbReference>
<dbReference type="InterPro" id="IPR000445">
    <property type="entry name" value="HhH_motif"/>
</dbReference>
<keyword evidence="12" id="KW-0234">DNA repair</keyword>
<keyword evidence="8 14" id="KW-0227">DNA damage</keyword>
<dbReference type="Gene3D" id="1.10.340.30">
    <property type="entry name" value="Hypothetical protein, domain 2"/>
    <property type="match status" value="1"/>
</dbReference>
<dbReference type="Pfam" id="PF00633">
    <property type="entry name" value="HHH"/>
    <property type="match status" value="1"/>
</dbReference>
<dbReference type="AlphaFoldDB" id="A0AAW8B0N6"/>
<dbReference type="NCBIfam" id="NF008132">
    <property type="entry name" value="PRK10880.1"/>
    <property type="match status" value="1"/>
</dbReference>
<dbReference type="InterPro" id="IPR004036">
    <property type="entry name" value="Endonuclease-III-like_CS2"/>
</dbReference>
<dbReference type="NCBIfam" id="TIGR01084">
    <property type="entry name" value="mutY"/>
    <property type="match status" value="1"/>
</dbReference>
<proteinExistence type="inferred from homology"/>
<evidence type="ECO:0000256" key="10">
    <source>
        <dbReference type="ARBA" id="ARBA00023004"/>
    </source>
</evidence>
<keyword evidence="6" id="KW-0004">4Fe-4S</keyword>
<dbReference type="SMART" id="SM00525">
    <property type="entry name" value="FES"/>
    <property type="match status" value="1"/>
</dbReference>
<dbReference type="Gene3D" id="3.90.79.10">
    <property type="entry name" value="Nucleoside Triphosphate Pyrophosphohydrolase"/>
    <property type="match status" value="1"/>
</dbReference>
<dbReference type="GO" id="GO:0051539">
    <property type="term" value="F:4 iron, 4 sulfur cluster binding"/>
    <property type="evidence" value="ECO:0007669"/>
    <property type="project" value="UniProtKB-UniRule"/>
</dbReference>
<evidence type="ECO:0000256" key="6">
    <source>
        <dbReference type="ARBA" id="ARBA00022485"/>
    </source>
</evidence>
<dbReference type="SMART" id="SM00478">
    <property type="entry name" value="ENDO3c"/>
    <property type="match status" value="1"/>
</dbReference>
<comment type="catalytic activity">
    <reaction evidence="1 14">
        <text>Hydrolyzes free adenine bases from 7,8-dihydro-8-oxoguanine:adenine mismatched double-stranded DNA, leaving an apurinic site.</text>
        <dbReference type="EC" id="3.2.2.31"/>
    </reaction>
</comment>
<dbReference type="GO" id="GO:0034039">
    <property type="term" value="F:8-oxo-7,8-dihydroguanine DNA N-glycosylase activity"/>
    <property type="evidence" value="ECO:0007669"/>
    <property type="project" value="TreeGrafter"/>
</dbReference>
<keyword evidence="7" id="KW-0479">Metal-binding</keyword>
<evidence type="ECO:0000313" key="17">
    <source>
        <dbReference type="Proteomes" id="UP001178354"/>
    </source>
</evidence>
<dbReference type="InterPro" id="IPR044298">
    <property type="entry name" value="MIG/MutY"/>
</dbReference>
<dbReference type="Pfam" id="PF10576">
    <property type="entry name" value="EndIII_4Fe-2S"/>
    <property type="match status" value="1"/>
</dbReference>
<keyword evidence="11" id="KW-0411">Iron-sulfur</keyword>
<reference evidence="16" key="2">
    <citation type="submission" date="2023-08" db="EMBL/GenBank/DDBJ databases">
        <authorList>
            <person name="Luo J."/>
        </authorList>
    </citation>
    <scope>NUCLEOTIDE SEQUENCE</scope>
    <source>
        <strain evidence="16">DSM 25064</strain>
    </source>
</reference>
<dbReference type="GO" id="GO:0006298">
    <property type="term" value="P:mismatch repair"/>
    <property type="evidence" value="ECO:0007669"/>
    <property type="project" value="TreeGrafter"/>
</dbReference>
<dbReference type="InterPro" id="IPR029119">
    <property type="entry name" value="MutY_C"/>
</dbReference>
<organism evidence="16 17">
    <name type="scientific">Porticoccus litoralis</name>
    <dbReference type="NCBI Taxonomy" id="434086"/>
    <lineage>
        <taxon>Bacteria</taxon>
        <taxon>Pseudomonadati</taxon>
        <taxon>Pseudomonadota</taxon>
        <taxon>Gammaproteobacteria</taxon>
        <taxon>Cellvibrionales</taxon>
        <taxon>Porticoccaceae</taxon>
        <taxon>Porticoccus</taxon>
    </lineage>
</organism>
<dbReference type="SUPFAM" id="SSF48150">
    <property type="entry name" value="DNA-glycosylase"/>
    <property type="match status" value="1"/>
</dbReference>
<comment type="cofactor">
    <cofactor evidence="14">
        <name>[4Fe-4S] cluster</name>
        <dbReference type="ChEBI" id="CHEBI:49883"/>
    </cofactor>
    <text evidence="14">Binds 1 [4Fe-4S] cluster.</text>
</comment>
<dbReference type="GO" id="GO:0006284">
    <property type="term" value="P:base-excision repair"/>
    <property type="evidence" value="ECO:0007669"/>
    <property type="project" value="UniProtKB-UniRule"/>
</dbReference>
<dbReference type="InterPro" id="IPR023170">
    <property type="entry name" value="HhH_base_excis_C"/>
</dbReference>
<dbReference type="InterPro" id="IPR015797">
    <property type="entry name" value="NUDIX_hydrolase-like_dom_sf"/>
</dbReference>
<evidence type="ECO:0000256" key="1">
    <source>
        <dbReference type="ARBA" id="ARBA00000843"/>
    </source>
</evidence>
<dbReference type="CDD" id="cd00056">
    <property type="entry name" value="ENDO3c"/>
    <property type="match status" value="1"/>
</dbReference>
<dbReference type="InterPro" id="IPR011257">
    <property type="entry name" value="DNA_glycosylase"/>
</dbReference>
<dbReference type="InterPro" id="IPR005760">
    <property type="entry name" value="A/G_AdeGlyc_MutY"/>
</dbReference>
<comment type="function">
    <text evidence="2">Adenine glycosylase active on G-A mispairs. MutY also corrects error-prone DNA synthesis past GO lesions which are due to the oxidatively damaged form of guanine: 7,8-dihydro-8-oxoguanine (8-oxo-dGTP).</text>
</comment>
<evidence type="ECO:0000256" key="4">
    <source>
        <dbReference type="ARBA" id="ARBA00012045"/>
    </source>
</evidence>
<evidence type="ECO:0000256" key="12">
    <source>
        <dbReference type="ARBA" id="ARBA00023204"/>
    </source>
</evidence>
<evidence type="ECO:0000256" key="2">
    <source>
        <dbReference type="ARBA" id="ARBA00002933"/>
    </source>
</evidence>
<comment type="similarity">
    <text evidence="3 14">Belongs to the Nth/MutY family.</text>
</comment>
<dbReference type="InterPro" id="IPR003651">
    <property type="entry name" value="Endonuclease3_FeS-loop_motif"/>
</dbReference>
<keyword evidence="17" id="KW-1185">Reference proteome</keyword>
<evidence type="ECO:0000256" key="5">
    <source>
        <dbReference type="ARBA" id="ARBA00022023"/>
    </source>
</evidence>
<keyword evidence="9 16" id="KW-0378">Hydrolase</keyword>
<keyword evidence="10 14" id="KW-0408">Iron</keyword>
<evidence type="ECO:0000259" key="15">
    <source>
        <dbReference type="SMART" id="SM00478"/>
    </source>
</evidence>
<dbReference type="EMBL" id="JAUUUU010000001">
    <property type="protein sequence ID" value="MDP1519592.1"/>
    <property type="molecule type" value="Genomic_DNA"/>
</dbReference>
<evidence type="ECO:0000313" key="16">
    <source>
        <dbReference type="EMBL" id="MDP1519592.1"/>
    </source>
</evidence>
<keyword evidence="13 14" id="KW-0326">Glycosidase</keyword>
<name>A0AAW8B0N6_9GAMM</name>
<dbReference type="GO" id="GO:0000701">
    <property type="term" value="F:purine-specific mismatch base pair DNA N-glycosylase activity"/>
    <property type="evidence" value="ECO:0007669"/>
    <property type="project" value="UniProtKB-EC"/>
</dbReference>
<feature type="domain" description="HhH-GPD" evidence="15">
    <location>
        <begin position="38"/>
        <end position="189"/>
    </location>
</feature>
<dbReference type="Gene3D" id="1.10.1670.10">
    <property type="entry name" value="Helix-hairpin-Helix base-excision DNA repair enzymes (C-terminal)"/>
    <property type="match status" value="1"/>
</dbReference>
<comment type="caution">
    <text evidence="16">The sequence shown here is derived from an EMBL/GenBank/DDBJ whole genome shotgun (WGS) entry which is preliminary data.</text>
</comment>
<dbReference type="GO" id="GO:0035485">
    <property type="term" value="F:adenine/guanine mispair binding"/>
    <property type="evidence" value="ECO:0007669"/>
    <property type="project" value="TreeGrafter"/>
</dbReference>
<dbReference type="Proteomes" id="UP001178354">
    <property type="component" value="Unassembled WGS sequence"/>
</dbReference>
<reference evidence="16" key="1">
    <citation type="journal article" date="2010" name="Int. J. Syst. Evol. Microbiol.">
        <title>Porticoccus litoralis gen. nov., sp. nov., a gammaproteobacterium isolated from the Yellow Sea.</title>
        <authorList>
            <person name="Oh H.M."/>
            <person name="Kim H."/>
            <person name="Kim K.M."/>
            <person name="Min G.S."/>
            <person name="Cho J.C."/>
        </authorList>
    </citation>
    <scope>NUCLEOTIDE SEQUENCE</scope>
    <source>
        <strain evidence="16">DSM 25064</strain>
    </source>
</reference>
<protein>
    <recommendedName>
        <fullName evidence="5 14">Adenine DNA glycosylase</fullName>
        <ecNumber evidence="4 14">3.2.2.31</ecNumber>
    </recommendedName>
</protein>
<evidence type="ECO:0000256" key="7">
    <source>
        <dbReference type="ARBA" id="ARBA00022723"/>
    </source>
</evidence>
<dbReference type="Pfam" id="PF14815">
    <property type="entry name" value="NUDIX_4"/>
    <property type="match status" value="1"/>
</dbReference>
<dbReference type="PROSITE" id="PS01155">
    <property type="entry name" value="ENDONUCLEASE_III_2"/>
    <property type="match status" value="1"/>
</dbReference>
<evidence type="ECO:0000256" key="13">
    <source>
        <dbReference type="ARBA" id="ARBA00023295"/>
    </source>
</evidence>
<dbReference type="CDD" id="cd03431">
    <property type="entry name" value="NUDIX_DNA_Glycosylase_C-MutY"/>
    <property type="match status" value="1"/>
</dbReference>
<dbReference type="GO" id="GO:0046872">
    <property type="term" value="F:metal ion binding"/>
    <property type="evidence" value="ECO:0007669"/>
    <property type="project" value="UniProtKB-UniRule"/>
</dbReference>
<evidence type="ECO:0000256" key="14">
    <source>
        <dbReference type="RuleBase" id="RU365096"/>
    </source>
</evidence>
<sequence length="346" mass="39116">MTDRFAEKLLHWFDLYGRKDLPWQQNIHPYRVWVSEIMLQQTQVSTVIPYFERFMASFPDVQSLANAELDQVLHHWTGLGYYARARNLHRAAQIVVTECGGEFPDDVEALQQLPGIGRSTAGAICAIAHQKQAAILDGNVKRVLARYHAIAGWPGQSSVLKQLWEQAELHTPSERIADYTQAIMDLGATVCTRSKPDCDNCPLADNCQALAIGNQADFPGKKPRKEQPVRRCLFLVIRNPEGDILLERRPANGLWGGLWVFPQCPEIEDIHNTCDQLGCTPKSWELLSTRRHTFSHFHLDYQPALIEAQQTSQVMDSPGLVWYNPASSLELGTAQPVRQLLQQLTQ</sequence>
<dbReference type="GO" id="GO:0032357">
    <property type="term" value="F:oxidized purine DNA binding"/>
    <property type="evidence" value="ECO:0007669"/>
    <property type="project" value="TreeGrafter"/>
</dbReference>
<dbReference type="FunFam" id="1.10.340.30:FF:000002">
    <property type="entry name" value="Adenine DNA glycosylase"/>
    <property type="match status" value="1"/>
</dbReference>
<dbReference type="PANTHER" id="PTHR42944">
    <property type="entry name" value="ADENINE DNA GLYCOSYLASE"/>
    <property type="match status" value="1"/>
</dbReference>
<evidence type="ECO:0000256" key="11">
    <source>
        <dbReference type="ARBA" id="ARBA00023014"/>
    </source>
</evidence>
<dbReference type="EC" id="3.2.2.31" evidence="4 14"/>
<evidence type="ECO:0000256" key="3">
    <source>
        <dbReference type="ARBA" id="ARBA00008343"/>
    </source>
</evidence>
<evidence type="ECO:0000256" key="8">
    <source>
        <dbReference type="ARBA" id="ARBA00022763"/>
    </source>
</evidence>